<gene>
    <name evidence="4" type="primary">fumC</name>
    <name evidence="7" type="ORF">SAMN05421767_1196</name>
</gene>
<dbReference type="Gene3D" id="1.10.275.10">
    <property type="entry name" value="Fumarase/aspartase (N-terminal domain)"/>
    <property type="match status" value="1"/>
</dbReference>
<dbReference type="Pfam" id="PF10415">
    <property type="entry name" value="FumaraseC_C"/>
    <property type="match status" value="1"/>
</dbReference>
<dbReference type="InterPro" id="IPR024083">
    <property type="entry name" value="Fumarase/histidase_N"/>
</dbReference>
<evidence type="ECO:0000313" key="8">
    <source>
        <dbReference type="Proteomes" id="UP000198556"/>
    </source>
</evidence>
<comment type="catalytic activity">
    <reaction evidence="4">
        <text>(S)-malate = fumarate + H2O</text>
        <dbReference type="Rhea" id="RHEA:12460"/>
        <dbReference type="ChEBI" id="CHEBI:15377"/>
        <dbReference type="ChEBI" id="CHEBI:15589"/>
        <dbReference type="ChEBI" id="CHEBI:29806"/>
        <dbReference type="EC" id="4.2.1.2"/>
    </reaction>
</comment>
<evidence type="ECO:0000259" key="6">
    <source>
        <dbReference type="Pfam" id="PF10415"/>
    </source>
</evidence>
<keyword evidence="8" id="KW-1185">Reference proteome</keyword>
<feature type="site" description="Important for catalytic activity" evidence="4">
    <location>
        <position position="325"/>
    </location>
</feature>
<comment type="similarity">
    <text evidence="2 4">Belongs to the class-II fumarase/aspartase family. Fumarase subfamily.</text>
</comment>
<dbReference type="CDD" id="cd01362">
    <property type="entry name" value="Fumarase_classII"/>
    <property type="match status" value="1"/>
</dbReference>
<dbReference type="FunFam" id="1.20.200.10:FF:000001">
    <property type="entry name" value="Fumarate hydratase, mitochondrial"/>
    <property type="match status" value="1"/>
</dbReference>
<keyword evidence="3 4" id="KW-0456">Lyase</keyword>
<feature type="active site" description="Proton donor/acceptor" evidence="4">
    <location>
        <position position="182"/>
    </location>
</feature>
<feature type="binding site" evidence="4">
    <location>
        <position position="181"/>
    </location>
    <ligand>
        <name>substrate</name>
    </ligand>
</feature>
<evidence type="ECO:0000256" key="2">
    <source>
        <dbReference type="ARBA" id="ARBA00009084"/>
    </source>
</evidence>
<dbReference type="Proteomes" id="UP000198556">
    <property type="component" value="Unassembled WGS sequence"/>
</dbReference>
<dbReference type="InterPro" id="IPR005677">
    <property type="entry name" value="Fum_hydII"/>
</dbReference>
<keyword evidence="4" id="KW-0816">Tricarboxylic acid cycle</keyword>
<dbReference type="HAMAP" id="MF_00743">
    <property type="entry name" value="FumaraseC"/>
    <property type="match status" value="1"/>
</dbReference>
<feature type="domain" description="Fumarate lyase N-terminal" evidence="5">
    <location>
        <begin position="11"/>
        <end position="335"/>
    </location>
</feature>
<dbReference type="GO" id="GO:0006108">
    <property type="term" value="P:malate metabolic process"/>
    <property type="evidence" value="ECO:0007669"/>
    <property type="project" value="TreeGrafter"/>
</dbReference>
<dbReference type="SUPFAM" id="SSF48557">
    <property type="entry name" value="L-aspartase-like"/>
    <property type="match status" value="1"/>
</dbReference>
<evidence type="ECO:0000256" key="4">
    <source>
        <dbReference type="HAMAP-Rule" id="MF_00743"/>
    </source>
</evidence>
<dbReference type="RefSeq" id="WP_089746688.1">
    <property type="nucleotide sequence ID" value="NZ_FOGF01000019.1"/>
</dbReference>
<organism evidence="7 8">
    <name type="scientific">Granulicatella balaenopterae</name>
    <dbReference type="NCBI Taxonomy" id="137733"/>
    <lineage>
        <taxon>Bacteria</taxon>
        <taxon>Bacillati</taxon>
        <taxon>Bacillota</taxon>
        <taxon>Bacilli</taxon>
        <taxon>Lactobacillales</taxon>
        <taxon>Carnobacteriaceae</taxon>
        <taxon>Granulicatella</taxon>
    </lineage>
</organism>
<dbReference type="GO" id="GO:0004333">
    <property type="term" value="F:fumarate hydratase activity"/>
    <property type="evidence" value="ECO:0007669"/>
    <property type="project" value="UniProtKB-UniRule"/>
</dbReference>
<comment type="catalytic activity">
    <reaction evidence="1">
        <text>L-aspartate = fumarate + NH4(+)</text>
        <dbReference type="Rhea" id="RHEA:16601"/>
        <dbReference type="ChEBI" id="CHEBI:28938"/>
        <dbReference type="ChEBI" id="CHEBI:29806"/>
        <dbReference type="ChEBI" id="CHEBI:29991"/>
        <dbReference type="EC" id="4.3.1.1"/>
    </reaction>
</comment>
<dbReference type="NCBIfam" id="NF008909">
    <property type="entry name" value="PRK12273.1"/>
    <property type="match status" value="1"/>
</dbReference>
<dbReference type="AlphaFoldDB" id="A0A1H9LGB6"/>
<dbReference type="PANTHER" id="PTHR11444">
    <property type="entry name" value="ASPARTATEAMMONIA/ARGININOSUCCINATE/ADENYLOSUCCINATE LYASE"/>
    <property type="match status" value="1"/>
</dbReference>
<dbReference type="OrthoDB" id="9802809at2"/>
<comment type="pathway">
    <text evidence="4">Carbohydrate metabolism; tricarboxylic acid cycle; (S)-malate from fumarate: step 1/1.</text>
</comment>
<dbReference type="PRINTS" id="PR00149">
    <property type="entry name" value="FUMRATELYASE"/>
</dbReference>
<dbReference type="EMBL" id="FOGF01000019">
    <property type="protein sequence ID" value="SER09973.1"/>
    <property type="molecule type" value="Genomic_DNA"/>
</dbReference>
<feature type="binding site" evidence="4">
    <location>
        <begin position="318"/>
        <end position="320"/>
    </location>
    <ligand>
        <name>substrate</name>
    </ligand>
</feature>
<dbReference type="Pfam" id="PF00206">
    <property type="entry name" value="Lyase_1"/>
    <property type="match status" value="1"/>
</dbReference>
<sequence length="454" mass="49358">MEYRIEQDSLGKVQVPADALWGAQTQRSFKNFQISSEKMPLAVAYALALIKKAAALANLECGKLSPEKANLITQVADEILVGQHDEAFPLSVWQTGSGTQTNMNVNEVIANRANQLAGAKVLHPNDDVNMSQSSNDTFPSAMHIASLSAINQQLLPELEALMKSFKQLETKYQSIIKIGRTHLQDATPLTFGQEVSAWRAMLEEAQQMIIESSKHLYQLALGGTAVGTGINAPEDFDQVICRKIAQLTATPYKPAPNKFQALSSKDSVAFAHSSLKVLATSLMKIANDIRFLASGPRCGIGEIVIPANEPGSSIMPGKVNPTQCEALTMLAVQVMANDTAITIAASQGNFQLNVYMPLLIHNMMQSIRLLSDGMHSFNQHCVTGIDANPTKMTENLQNSLMLVTCLSPTIGYEKAAQVAKYAHQQGLTLKEACLAQNVLTAEEFEQICQPEQMI</sequence>
<dbReference type="NCBIfam" id="TIGR00979">
    <property type="entry name" value="fumC_II"/>
    <property type="match status" value="1"/>
</dbReference>
<dbReference type="PROSITE" id="PS00163">
    <property type="entry name" value="FUMARATE_LYASES"/>
    <property type="match status" value="1"/>
</dbReference>
<evidence type="ECO:0000256" key="1">
    <source>
        <dbReference type="ARBA" id="ARBA00001494"/>
    </source>
</evidence>
<reference evidence="7 8" key="1">
    <citation type="submission" date="2016-10" db="EMBL/GenBank/DDBJ databases">
        <authorList>
            <person name="de Groot N.N."/>
        </authorList>
    </citation>
    <scope>NUCLEOTIDE SEQUENCE [LARGE SCALE GENOMIC DNA]</scope>
    <source>
        <strain evidence="7 8">DSM 15827</strain>
    </source>
</reference>
<dbReference type="GO" id="GO:0006099">
    <property type="term" value="P:tricarboxylic acid cycle"/>
    <property type="evidence" value="ECO:0007669"/>
    <property type="project" value="UniProtKB-UniRule"/>
</dbReference>
<feature type="binding site" evidence="4">
    <location>
        <begin position="133"/>
        <end position="135"/>
    </location>
    <ligand>
        <name>substrate</name>
    </ligand>
</feature>
<dbReference type="InterPro" id="IPR000362">
    <property type="entry name" value="Fumarate_lyase_fam"/>
</dbReference>
<feature type="binding site" evidence="4">
    <location>
        <position position="313"/>
    </location>
    <ligand>
        <name>substrate</name>
    </ligand>
</feature>
<dbReference type="PANTHER" id="PTHR11444:SF1">
    <property type="entry name" value="FUMARATE HYDRATASE, MITOCHONDRIAL"/>
    <property type="match status" value="1"/>
</dbReference>
<dbReference type="FunFam" id="1.10.40.30:FF:000002">
    <property type="entry name" value="Fumarate hydratase class II"/>
    <property type="match status" value="1"/>
</dbReference>
<dbReference type="InterPro" id="IPR008948">
    <property type="entry name" value="L-Aspartase-like"/>
</dbReference>
<feature type="binding site" description="in site B" evidence="4">
    <location>
        <begin position="123"/>
        <end position="126"/>
    </location>
    <ligand>
        <name>substrate</name>
    </ligand>
</feature>
<accession>A0A1H9LGB6</accession>
<name>A0A1H9LGB6_9LACT</name>
<protein>
    <recommendedName>
        <fullName evidence="4">Fumarate hydratase class II</fullName>
        <shortName evidence="4">Fumarase C</shortName>
        <ecNumber evidence="4">4.2.1.2</ecNumber>
    </recommendedName>
    <alternativeName>
        <fullName evidence="4">Aerobic fumarase</fullName>
    </alternativeName>
    <alternativeName>
        <fullName evidence="4">Iron-independent fumarase</fullName>
    </alternativeName>
</protein>
<dbReference type="FunFam" id="1.10.275.10:FF:000001">
    <property type="entry name" value="Fumarate hydratase, mitochondrial"/>
    <property type="match status" value="1"/>
</dbReference>
<dbReference type="Gene3D" id="1.10.40.30">
    <property type="entry name" value="Fumarase/aspartase (C-terminal domain)"/>
    <property type="match status" value="1"/>
</dbReference>
<feature type="domain" description="Fumarase C C-terminal" evidence="6">
    <location>
        <begin position="402"/>
        <end position="454"/>
    </location>
</feature>
<evidence type="ECO:0000313" key="7">
    <source>
        <dbReference type="EMBL" id="SER09973.1"/>
    </source>
</evidence>
<dbReference type="EC" id="4.2.1.2" evidence="4"/>
<dbReference type="InterPro" id="IPR022761">
    <property type="entry name" value="Fumarate_lyase_N"/>
</dbReference>
<dbReference type="GO" id="GO:0005737">
    <property type="term" value="C:cytoplasm"/>
    <property type="evidence" value="ECO:0007669"/>
    <property type="project" value="UniProtKB-SubCell"/>
</dbReference>
<feature type="active site" evidence="4">
    <location>
        <position position="312"/>
    </location>
</feature>
<dbReference type="InterPro" id="IPR018951">
    <property type="entry name" value="Fumarase_C_C"/>
</dbReference>
<evidence type="ECO:0000256" key="3">
    <source>
        <dbReference type="ARBA" id="ARBA00023239"/>
    </source>
</evidence>
<proteinExistence type="inferred from homology"/>
<keyword evidence="4" id="KW-0963">Cytoplasm</keyword>
<dbReference type="InterPro" id="IPR020557">
    <property type="entry name" value="Fumarate_lyase_CS"/>
</dbReference>
<dbReference type="UniPathway" id="UPA00223">
    <property type="reaction ID" value="UER01007"/>
</dbReference>
<dbReference type="STRING" id="137733.SAMN05421767_1196"/>
<comment type="function">
    <text evidence="4">Involved in the TCA cycle. Catalyzes the stereospecific interconversion of fumarate to L-malate.</text>
</comment>
<comment type="subunit">
    <text evidence="4">Homotetramer.</text>
</comment>
<dbReference type="Gene3D" id="1.20.200.10">
    <property type="entry name" value="Fumarase/aspartase (Central domain)"/>
    <property type="match status" value="1"/>
</dbReference>
<comment type="subcellular location">
    <subcellularLocation>
        <location evidence="4">Cytoplasm</location>
    </subcellularLocation>
</comment>
<dbReference type="GO" id="GO:0008797">
    <property type="term" value="F:aspartate ammonia-lyase activity"/>
    <property type="evidence" value="ECO:0007669"/>
    <property type="project" value="UniProtKB-EC"/>
</dbReference>
<dbReference type="GO" id="GO:0006106">
    <property type="term" value="P:fumarate metabolic process"/>
    <property type="evidence" value="ECO:0007669"/>
    <property type="project" value="InterPro"/>
</dbReference>
<comment type="miscellaneous">
    <text evidence="4">There are 2 substrate-binding sites: the catalytic A site, and the non-catalytic B site that may play a role in the transfer of substrate or product between the active site and the solvent. Alternatively, the B site may bind allosteric effectors.</text>
</comment>
<evidence type="ECO:0000259" key="5">
    <source>
        <dbReference type="Pfam" id="PF00206"/>
    </source>
</evidence>
<feature type="binding site" evidence="4">
    <location>
        <begin position="97"/>
        <end position="99"/>
    </location>
    <ligand>
        <name>substrate</name>
    </ligand>
</feature>